<feature type="domain" description="FAD-binding FR-type" evidence="18">
    <location>
        <begin position="134"/>
        <end position="239"/>
    </location>
</feature>
<keyword evidence="12" id="KW-0472">Membrane</keyword>
<evidence type="ECO:0000256" key="8">
    <source>
        <dbReference type="ARBA" id="ARBA00022989"/>
    </source>
</evidence>
<comment type="similarity">
    <text evidence="3 16">Belongs to the flavoprotein pyridine nucleotide cytochrome reductase family.</text>
</comment>
<evidence type="ECO:0000256" key="15">
    <source>
        <dbReference type="PIRSR" id="PIRSR601834-1"/>
    </source>
</evidence>
<evidence type="ECO:0000256" key="5">
    <source>
        <dbReference type="ARBA" id="ARBA00022692"/>
    </source>
</evidence>
<dbReference type="EC" id="1.6.2.2" evidence="16"/>
<dbReference type="Proteomes" id="UP001161017">
    <property type="component" value="Unassembled WGS sequence"/>
</dbReference>
<dbReference type="GO" id="GO:0090524">
    <property type="term" value="F:cytochrome-b5 reductase activity, acting on NADH"/>
    <property type="evidence" value="ECO:0007669"/>
    <property type="project" value="UniProtKB-EC"/>
</dbReference>
<evidence type="ECO:0000256" key="3">
    <source>
        <dbReference type="ARBA" id="ARBA00006105"/>
    </source>
</evidence>
<feature type="binding site" evidence="15">
    <location>
        <position position="214"/>
    </location>
    <ligand>
        <name>FAD</name>
        <dbReference type="ChEBI" id="CHEBI:57692"/>
    </ligand>
</feature>
<gene>
    <name evidence="19" type="primary">MCR1</name>
    <name evidence="19" type="ORF">OHK93_001592</name>
</gene>
<comment type="caution">
    <text evidence="19">The sequence shown here is derived from an EMBL/GenBank/DDBJ whole genome shotgun (WGS) entry which is preliminary data.</text>
</comment>
<feature type="region of interest" description="Disordered" evidence="17">
    <location>
        <begin position="93"/>
        <end position="114"/>
    </location>
</feature>
<keyword evidence="6" id="KW-1000">Mitochondrion outer membrane</keyword>
<evidence type="ECO:0000256" key="17">
    <source>
        <dbReference type="SAM" id="MobiDB-lite"/>
    </source>
</evidence>
<dbReference type="GO" id="GO:0006696">
    <property type="term" value="P:ergosterol biosynthetic process"/>
    <property type="evidence" value="ECO:0007669"/>
    <property type="project" value="TreeGrafter"/>
</dbReference>
<keyword evidence="7 15" id="KW-0274">FAD</keyword>
<protein>
    <recommendedName>
        <fullName evidence="16">NADH-cytochrome b5 reductase</fullName>
        <ecNumber evidence="16">1.6.2.2</ecNumber>
    </recommendedName>
</protein>
<keyword evidence="8" id="KW-1133">Transmembrane helix</keyword>
<dbReference type="InterPro" id="IPR017938">
    <property type="entry name" value="Riboflavin_synthase-like_b-brl"/>
</dbReference>
<dbReference type="Gene3D" id="3.40.50.80">
    <property type="entry name" value="Nucleotide-binding domain of ferredoxin-NADP reductase (FNR) module"/>
    <property type="match status" value="1"/>
</dbReference>
<dbReference type="InterPro" id="IPR001433">
    <property type="entry name" value="OxRdtase_FAD/NAD-bd"/>
</dbReference>
<feature type="binding site" evidence="15">
    <location>
        <position position="190"/>
    </location>
    <ligand>
        <name>FAD</name>
        <dbReference type="ChEBI" id="CHEBI:57692"/>
    </ligand>
</feature>
<keyword evidence="11" id="KW-0496">Mitochondrion</keyword>
<dbReference type="PROSITE" id="PS51384">
    <property type="entry name" value="FAD_FR"/>
    <property type="match status" value="1"/>
</dbReference>
<dbReference type="FunFam" id="2.40.30.10:FF:000032">
    <property type="entry name" value="NADH-cytochrome b5 reductase"/>
    <property type="match status" value="1"/>
</dbReference>
<keyword evidence="4 15" id="KW-0285">Flavoprotein</keyword>
<feature type="binding site" evidence="15">
    <location>
        <position position="189"/>
    </location>
    <ligand>
        <name>FAD</name>
        <dbReference type="ChEBI" id="CHEBI:57692"/>
    </ligand>
</feature>
<dbReference type="Pfam" id="PF00175">
    <property type="entry name" value="NAD_binding_1"/>
    <property type="match status" value="1"/>
</dbReference>
<dbReference type="Pfam" id="PF00970">
    <property type="entry name" value="FAD_binding_6"/>
    <property type="match status" value="1"/>
</dbReference>
<dbReference type="InterPro" id="IPR001834">
    <property type="entry name" value="CBR-like"/>
</dbReference>
<feature type="binding site" evidence="15">
    <location>
        <position position="188"/>
    </location>
    <ligand>
        <name>FAD</name>
        <dbReference type="ChEBI" id="CHEBI:57692"/>
    </ligand>
</feature>
<keyword evidence="10 16" id="KW-0520">NAD</keyword>
<evidence type="ECO:0000256" key="4">
    <source>
        <dbReference type="ARBA" id="ARBA00022630"/>
    </source>
</evidence>
<dbReference type="SUPFAM" id="SSF63380">
    <property type="entry name" value="Riboflavin synthase domain-like"/>
    <property type="match status" value="1"/>
</dbReference>
<evidence type="ECO:0000259" key="18">
    <source>
        <dbReference type="PROSITE" id="PS51384"/>
    </source>
</evidence>
<keyword evidence="5" id="KW-0812">Transmembrane</keyword>
<evidence type="ECO:0000256" key="6">
    <source>
        <dbReference type="ARBA" id="ARBA00022787"/>
    </source>
</evidence>
<name>A0AA43QPU4_9LECA</name>
<evidence type="ECO:0000313" key="19">
    <source>
        <dbReference type="EMBL" id="MDI1490390.1"/>
    </source>
</evidence>
<dbReference type="GO" id="GO:0005741">
    <property type="term" value="C:mitochondrial outer membrane"/>
    <property type="evidence" value="ECO:0007669"/>
    <property type="project" value="UniProtKB-SubCell"/>
</dbReference>
<feature type="binding site" evidence="15">
    <location>
        <position position="256"/>
    </location>
    <ligand>
        <name>FAD</name>
        <dbReference type="ChEBI" id="CHEBI:57692"/>
    </ligand>
</feature>
<sequence>MISRHVFRAAQPLKQVRKSPAPNLQSHLSPSRLRARFASTNYADQVPKEDLPSDFSQPIRHYASQPARSGASATFLYTLGAAAVAGGGYYAYSSNSGSKAPSPPQPSAIASAAKEKAAETISSTPNKAFTGGDQGFLSLKLESVEQVSHNTKRMRFSLPDSNDVSGMQVASALITKYKGPEMEKPVIRPYTPVSDEGERGYLDLLVKRYEGGPMSMHLHDMAPGQRLDFKGPIPKYPWDENKHDSIAMIAGGTGITPMYQLTRAIFNNPNDKTKVTLIFGNLTEEDILLKSEFADLENTYPQRFRAFYLLDNPPEDWQSGTKGHVHKELLKTVLPFEPKDGANGKIFVCGPPGLYKAVSGMKKSPQDQGELEGMLKELGYEKEQVYKF</sequence>
<evidence type="ECO:0000256" key="11">
    <source>
        <dbReference type="ARBA" id="ARBA00023128"/>
    </source>
</evidence>
<dbReference type="InterPro" id="IPR017927">
    <property type="entry name" value="FAD-bd_FR_type"/>
</dbReference>
<evidence type="ECO:0000256" key="13">
    <source>
        <dbReference type="ARBA" id="ARBA00037464"/>
    </source>
</evidence>
<dbReference type="PRINTS" id="PR00406">
    <property type="entry name" value="CYTB5RDTASE"/>
</dbReference>
<evidence type="ECO:0000313" key="20">
    <source>
        <dbReference type="Proteomes" id="UP001161017"/>
    </source>
</evidence>
<dbReference type="FunFam" id="3.40.50.80:FF:000009">
    <property type="entry name" value="NADH-cytochrome b5 reductase"/>
    <property type="match status" value="1"/>
</dbReference>
<dbReference type="SUPFAM" id="SSF52343">
    <property type="entry name" value="Ferredoxin reductase-like, C-terminal NADP-linked domain"/>
    <property type="match status" value="1"/>
</dbReference>
<evidence type="ECO:0000256" key="7">
    <source>
        <dbReference type="ARBA" id="ARBA00022827"/>
    </source>
</evidence>
<reference evidence="19" key="1">
    <citation type="journal article" date="2023" name="Genome Biol. Evol.">
        <title>First Whole Genome Sequence and Flow Cytometry Genome Size Data for the Lichen-Forming Fungus Ramalina farinacea (Ascomycota).</title>
        <authorList>
            <person name="Llewellyn T."/>
            <person name="Mian S."/>
            <person name="Hill R."/>
            <person name="Leitch I.J."/>
            <person name="Gaya E."/>
        </authorList>
    </citation>
    <scope>NUCLEOTIDE SEQUENCE</scope>
    <source>
        <strain evidence="19">LIQ254RAFAR</strain>
    </source>
</reference>
<dbReference type="InterPro" id="IPR001709">
    <property type="entry name" value="Flavoprot_Pyr_Nucl_cyt_Rdtase"/>
</dbReference>
<comment type="cofactor">
    <cofactor evidence="1 15 16">
        <name>FAD</name>
        <dbReference type="ChEBI" id="CHEBI:57692"/>
    </cofactor>
</comment>
<feature type="binding site" evidence="15">
    <location>
        <position position="215"/>
    </location>
    <ligand>
        <name>FAD</name>
        <dbReference type="ChEBI" id="CHEBI:57692"/>
    </ligand>
</feature>
<dbReference type="CDD" id="cd06183">
    <property type="entry name" value="cyt_b5_reduct_like"/>
    <property type="match status" value="1"/>
</dbReference>
<proteinExistence type="inferred from homology"/>
<dbReference type="InterPro" id="IPR008333">
    <property type="entry name" value="Cbr1-like_FAD-bd_dom"/>
</dbReference>
<keyword evidence="9 16" id="KW-0560">Oxidoreductase</keyword>
<evidence type="ECO:0000256" key="16">
    <source>
        <dbReference type="RuleBase" id="RU361226"/>
    </source>
</evidence>
<comment type="subcellular location">
    <subcellularLocation>
        <location evidence="2">Mitochondrion outer membrane</location>
        <topology evidence="2">Single-pass membrane protein</topology>
    </subcellularLocation>
</comment>
<evidence type="ECO:0000256" key="2">
    <source>
        <dbReference type="ARBA" id="ARBA00004572"/>
    </source>
</evidence>
<evidence type="ECO:0000256" key="14">
    <source>
        <dbReference type="ARBA" id="ARBA00047682"/>
    </source>
</evidence>
<accession>A0AA43QPU4</accession>
<feature type="binding site" evidence="15">
    <location>
        <position position="207"/>
    </location>
    <ligand>
        <name>FAD</name>
        <dbReference type="ChEBI" id="CHEBI:57692"/>
    </ligand>
</feature>
<comment type="catalytic activity">
    <reaction evidence="14 16">
        <text>2 Fe(III)-[cytochrome b5] + NADH = 2 Fe(II)-[cytochrome b5] + NAD(+) + H(+)</text>
        <dbReference type="Rhea" id="RHEA:46680"/>
        <dbReference type="Rhea" id="RHEA-COMP:10438"/>
        <dbReference type="Rhea" id="RHEA-COMP:10439"/>
        <dbReference type="ChEBI" id="CHEBI:15378"/>
        <dbReference type="ChEBI" id="CHEBI:29033"/>
        <dbReference type="ChEBI" id="CHEBI:29034"/>
        <dbReference type="ChEBI" id="CHEBI:57540"/>
        <dbReference type="ChEBI" id="CHEBI:57945"/>
        <dbReference type="EC" id="1.6.2.2"/>
    </reaction>
</comment>
<evidence type="ECO:0000256" key="9">
    <source>
        <dbReference type="ARBA" id="ARBA00023002"/>
    </source>
</evidence>
<dbReference type="EMBL" id="JAPUFD010000011">
    <property type="protein sequence ID" value="MDI1490390.1"/>
    <property type="molecule type" value="Genomic_DNA"/>
</dbReference>
<dbReference type="PANTHER" id="PTHR19370">
    <property type="entry name" value="NADH-CYTOCHROME B5 REDUCTASE"/>
    <property type="match status" value="1"/>
</dbReference>
<organism evidence="19 20">
    <name type="scientific">Ramalina farinacea</name>
    <dbReference type="NCBI Taxonomy" id="258253"/>
    <lineage>
        <taxon>Eukaryota</taxon>
        <taxon>Fungi</taxon>
        <taxon>Dikarya</taxon>
        <taxon>Ascomycota</taxon>
        <taxon>Pezizomycotina</taxon>
        <taxon>Lecanoromycetes</taxon>
        <taxon>OSLEUM clade</taxon>
        <taxon>Lecanoromycetidae</taxon>
        <taxon>Lecanorales</taxon>
        <taxon>Lecanorineae</taxon>
        <taxon>Ramalinaceae</taxon>
        <taxon>Ramalina</taxon>
    </lineage>
</organism>
<evidence type="ECO:0000256" key="10">
    <source>
        <dbReference type="ARBA" id="ARBA00023027"/>
    </source>
</evidence>
<dbReference type="PANTHER" id="PTHR19370:SF171">
    <property type="entry name" value="NADH-CYTOCHROME B5 REDUCTASE 2"/>
    <property type="match status" value="1"/>
</dbReference>
<dbReference type="InterPro" id="IPR039261">
    <property type="entry name" value="FNR_nucleotide-bd"/>
</dbReference>
<dbReference type="PRINTS" id="PR00371">
    <property type="entry name" value="FPNCR"/>
</dbReference>
<dbReference type="Gene3D" id="2.40.30.10">
    <property type="entry name" value="Translation factors"/>
    <property type="match status" value="1"/>
</dbReference>
<evidence type="ECO:0000256" key="1">
    <source>
        <dbReference type="ARBA" id="ARBA00001974"/>
    </source>
</evidence>
<keyword evidence="20" id="KW-1185">Reference proteome</keyword>
<evidence type="ECO:0000256" key="12">
    <source>
        <dbReference type="ARBA" id="ARBA00023136"/>
    </source>
</evidence>
<dbReference type="AlphaFoldDB" id="A0AA43QPU4"/>
<comment type="function">
    <text evidence="13">May mediate the reduction of outer membrane cytochrome b5.</text>
</comment>
<feature type="binding site" evidence="15">
    <location>
        <position position="205"/>
    </location>
    <ligand>
        <name>FAD</name>
        <dbReference type="ChEBI" id="CHEBI:57692"/>
    </ligand>
</feature>